<dbReference type="OrthoDB" id="2678696at2"/>
<dbReference type="InterPro" id="IPR039425">
    <property type="entry name" value="RNA_pol_sigma-70-like"/>
</dbReference>
<name>A0A4Q9DKQ2_9BACL</name>
<dbReference type="InterPro" id="IPR013249">
    <property type="entry name" value="RNA_pol_sigma70_r4_t2"/>
</dbReference>
<evidence type="ECO:0000259" key="7">
    <source>
        <dbReference type="Pfam" id="PF08281"/>
    </source>
</evidence>
<dbReference type="Proteomes" id="UP000293142">
    <property type="component" value="Unassembled WGS sequence"/>
</dbReference>
<dbReference type="GO" id="GO:0006352">
    <property type="term" value="P:DNA-templated transcription initiation"/>
    <property type="evidence" value="ECO:0007669"/>
    <property type="project" value="InterPro"/>
</dbReference>
<keyword evidence="3" id="KW-0731">Sigma factor</keyword>
<dbReference type="Gene3D" id="1.10.1740.10">
    <property type="match status" value="1"/>
</dbReference>
<sequence length="188" mass="21793">MDVSEERLAQRLQNKDPVALEMLMEAYTSSIYQLVRRILHICGRKEDIEECVSDVFVAAWHRADEYDAGRASLRTWLLILAKYKALDYRRKLAGRAETSEVGADLKDRGNTEYEAMLKVEAEEILRIVDTLSSVDRSIFYKKYVLYESSESIARALGLTSKAVENRLRRARMAVKRRLHTNLREGLYE</sequence>
<keyword evidence="9" id="KW-1185">Reference proteome</keyword>
<organism evidence="8 9">
    <name type="scientific">Paenibacillus thalictri</name>
    <dbReference type="NCBI Taxonomy" id="2527873"/>
    <lineage>
        <taxon>Bacteria</taxon>
        <taxon>Bacillati</taxon>
        <taxon>Bacillota</taxon>
        <taxon>Bacilli</taxon>
        <taxon>Bacillales</taxon>
        <taxon>Paenibacillaceae</taxon>
        <taxon>Paenibacillus</taxon>
    </lineage>
</organism>
<comment type="caution">
    <text evidence="8">The sequence shown here is derived from an EMBL/GenBank/DDBJ whole genome shotgun (WGS) entry which is preliminary data.</text>
</comment>
<protein>
    <submittedName>
        <fullName evidence="8">Sigma-70 family RNA polymerase sigma factor</fullName>
    </submittedName>
</protein>
<dbReference type="InterPro" id="IPR014284">
    <property type="entry name" value="RNA_pol_sigma-70_dom"/>
</dbReference>
<evidence type="ECO:0000256" key="3">
    <source>
        <dbReference type="ARBA" id="ARBA00023082"/>
    </source>
</evidence>
<dbReference type="SUPFAM" id="SSF88659">
    <property type="entry name" value="Sigma3 and sigma4 domains of RNA polymerase sigma factors"/>
    <property type="match status" value="1"/>
</dbReference>
<keyword evidence="2" id="KW-0805">Transcription regulation</keyword>
<dbReference type="Pfam" id="PF04542">
    <property type="entry name" value="Sigma70_r2"/>
    <property type="match status" value="1"/>
</dbReference>
<dbReference type="RefSeq" id="WP_131015871.1">
    <property type="nucleotide sequence ID" value="NZ_SIRE01000017.1"/>
</dbReference>
<evidence type="ECO:0000313" key="9">
    <source>
        <dbReference type="Proteomes" id="UP000293142"/>
    </source>
</evidence>
<evidence type="ECO:0000256" key="1">
    <source>
        <dbReference type="ARBA" id="ARBA00010641"/>
    </source>
</evidence>
<comment type="similarity">
    <text evidence="1">Belongs to the sigma-70 factor family. ECF subfamily.</text>
</comment>
<dbReference type="Gene3D" id="1.10.10.10">
    <property type="entry name" value="Winged helix-like DNA-binding domain superfamily/Winged helix DNA-binding domain"/>
    <property type="match status" value="1"/>
</dbReference>
<evidence type="ECO:0000256" key="2">
    <source>
        <dbReference type="ARBA" id="ARBA00023015"/>
    </source>
</evidence>
<dbReference type="AlphaFoldDB" id="A0A4Q9DKQ2"/>
<dbReference type="InterPro" id="IPR013324">
    <property type="entry name" value="RNA_pol_sigma_r3/r4-like"/>
</dbReference>
<keyword evidence="4" id="KW-0238">DNA-binding</keyword>
<evidence type="ECO:0000256" key="5">
    <source>
        <dbReference type="ARBA" id="ARBA00023163"/>
    </source>
</evidence>
<dbReference type="GO" id="GO:0003677">
    <property type="term" value="F:DNA binding"/>
    <property type="evidence" value="ECO:0007669"/>
    <property type="project" value="UniProtKB-KW"/>
</dbReference>
<dbReference type="NCBIfam" id="TIGR02937">
    <property type="entry name" value="sigma70-ECF"/>
    <property type="match status" value="1"/>
</dbReference>
<dbReference type="InterPro" id="IPR007627">
    <property type="entry name" value="RNA_pol_sigma70_r2"/>
</dbReference>
<evidence type="ECO:0000256" key="4">
    <source>
        <dbReference type="ARBA" id="ARBA00023125"/>
    </source>
</evidence>
<feature type="domain" description="RNA polymerase sigma-70 region 2" evidence="6">
    <location>
        <begin position="23"/>
        <end position="92"/>
    </location>
</feature>
<dbReference type="PANTHER" id="PTHR43133:SF8">
    <property type="entry name" value="RNA POLYMERASE SIGMA FACTOR HI_1459-RELATED"/>
    <property type="match status" value="1"/>
</dbReference>
<feature type="domain" description="RNA polymerase sigma factor 70 region 4 type 2" evidence="7">
    <location>
        <begin position="122"/>
        <end position="173"/>
    </location>
</feature>
<proteinExistence type="inferred from homology"/>
<dbReference type="GO" id="GO:0016987">
    <property type="term" value="F:sigma factor activity"/>
    <property type="evidence" value="ECO:0007669"/>
    <property type="project" value="UniProtKB-KW"/>
</dbReference>
<reference evidence="8 9" key="1">
    <citation type="submission" date="2019-02" db="EMBL/GenBank/DDBJ databases">
        <title>Paenibacillus sp. nov., isolated from surface-sterilized tissue of Thalictrum simplex L.</title>
        <authorList>
            <person name="Tuo L."/>
        </authorList>
    </citation>
    <scope>NUCLEOTIDE SEQUENCE [LARGE SCALE GENOMIC DNA]</scope>
    <source>
        <strain evidence="8 9">N2SHLJ1</strain>
    </source>
</reference>
<gene>
    <name evidence="8" type="ORF">EYB31_23560</name>
</gene>
<keyword evidence="5" id="KW-0804">Transcription</keyword>
<accession>A0A4Q9DKQ2</accession>
<dbReference type="PANTHER" id="PTHR43133">
    <property type="entry name" value="RNA POLYMERASE ECF-TYPE SIGMA FACTO"/>
    <property type="match status" value="1"/>
</dbReference>
<evidence type="ECO:0000313" key="8">
    <source>
        <dbReference type="EMBL" id="TBL75381.1"/>
    </source>
</evidence>
<dbReference type="InterPro" id="IPR036388">
    <property type="entry name" value="WH-like_DNA-bd_sf"/>
</dbReference>
<dbReference type="SUPFAM" id="SSF88946">
    <property type="entry name" value="Sigma2 domain of RNA polymerase sigma factors"/>
    <property type="match status" value="1"/>
</dbReference>
<evidence type="ECO:0000259" key="6">
    <source>
        <dbReference type="Pfam" id="PF04542"/>
    </source>
</evidence>
<dbReference type="InterPro" id="IPR013325">
    <property type="entry name" value="RNA_pol_sigma_r2"/>
</dbReference>
<dbReference type="Pfam" id="PF08281">
    <property type="entry name" value="Sigma70_r4_2"/>
    <property type="match status" value="1"/>
</dbReference>
<dbReference type="EMBL" id="SIRE01000017">
    <property type="protein sequence ID" value="TBL75381.1"/>
    <property type="molecule type" value="Genomic_DNA"/>
</dbReference>